<comment type="catalytic activity">
    <reaction evidence="1">
        <text>Cleavage of peptide bonds with very broad specificity.</text>
        <dbReference type="EC" id="3.4.25.1"/>
    </reaction>
</comment>
<dbReference type="EMBL" id="CAXLJL010000123">
    <property type="protein sequence ID" value="CAL5132425.1"/>
    <property type="molecule type" value="Genomic_DNA"/>
</dbReference>
<dbReference type="SUPFAM" id="SSF56235">
    <property type="entry name" value="N-terminal nucleophile aminohydrolases (Ntn hydrolases)"/>
    <property type="match status" value="1"/>
</dbReference>
<evidence type="ECO:0000313" key="11">
    <source>
        <dbReference type="EMBL" id="CAL5132425.1"/>
    </source>
</evidence>
<evidence type="ECO:0000256" key="7">
    <source>
        <dbReference type="ARBA" id="ARBA00023145"/>
    </source>
</evidence>
<comment type="subcellular location">
    <subcellularLocation>
        <location evidence="10">Cytoplasm</location>
    </subcellularLocation>
    <subcellularLocation>
        <location evidence="10">Nucleus</location>
    </subcellularLocation>
</comment>
<dbReference type="PANTHER" id="PTHR32194">
    <property type="entry name" value="METALLOPROTEASE TLDD"/>
    <property type="match status" value="1"/>
</dbReference>
<keyword evidence="8 10" id="KW-0539">Nucleus</keyword>
<proteinExistence type="inferred from homology"/>
<keyword evidence="2 10" id="KW-0963">Cytoplasm</keyword>
<dbReference type="InterPro" id="IPR023333">
    <property type="entry name" value="Proteasome_suB-type"/>
</dbReference>
<dbReference type="GO" id="GO:0005737">
    <property type="term" value="C:cytoplasm"/>
    <property type="evidence" value="ECO:0007669"/>
    <property type="project" value="UniProtKB-SubCell"/>
</dbReference>
<dbReference type="Pfam" id="PF00227">
    <property type="entry name" value="Proteasome"/>
    <property type="match status" value="1"/>
</dbReference>
<reference evidence="11" key="1">
    <citation type="submission" date="2024-06" db="EMBL/GenBank/DDBJ databases">
        <authorList>
            <person name="Liu X."/>
            <person name="Lenzi L."/>
            <person name="Haldenby T S."/>
            <person name="Uol C."/>
        </authorList>
    </citation>
    <scope>NUCLEOTIDE SEQUENCE</scope>
</reference>
<dbReference type="Gene3D" id="3.60.20.10">
    <property type="entry name" value="Glutamine Phosphoribosylpyrophosphate, subunit 1, domain 1"/>
    <property type="match status" value="1"/>
</dbReference>
<keyword evidence="6 10" id="KW-0647">Proteasome</keyword>
<dbReference type="InterPro" id="IPR016050">
    <property type="entry name" value="Proteasome_bsu_CS"/>
</dbReference>
<dbReference type="AlphaFoldDB" id="A0AAV2T5J1"/>
<dbReference type="PROSITE" id="PS00854">
    <property type="entry name" value="PROTEASOME_BETA_1"/>
    <property type="match status" value="1"/>
</dbReference>
<dbReference type="InterPro" id="IPR029055">
    <property type="entry name" value="Ntn_hydrolases_N"/>
</dbReference>
<evidence type="ECO:0000256" key="6">
    <source>
        <dbReference type="ARBA" id="ARBA00022942"/>
    </source>
</evidence>
<dbReference type="GO" id="GO:0005634">
    <property type="term" value="C:nucleus"/>
    <property type="evidence" value="ECO:0007669"/>
    <property type="project" value="UniProtKB-SubCell"/>
</dbReference>
<dbReference type="GO" id="GO:0005839">
    <property type="term" value="C:proteasome core complex"/>
    <property type="evidence" value="ECO:0007669"/>
    <property type="project" value="InterPro"/>
</dbReference>
<comment type="function">
    <text evidence="10">Component of the proteasome, a multicatalytic proteinase complex which is characterized by its ability to cleave peptides with Arg, Phe, Tyr, Leu, and Glu adjacent to the leaving group at neutral or slightly basic pH. The proteasome has an ATP-dependent proteolytic activity.</text>
</comment>
<evidence type="ECO:0000256" key="9">
    <source>
        <dbReference type="PIRSR" id="PIRSR600243-1"/>
    </source>
</evidence>
<keyword evidence="7" id="KW-0865">Zymogen</keyword>
<gene>
    <name evidence="11" type="ORF">CDAUBV1_LOCUS5254</name>
</gene>
<evidence type="ECO:0000313" key="12">
    <source>
        <dbReference type="Proteomes" id="UP001497525"/>
    </source>
</evidence>
<dbReference type="Proteomes" id="UP001497525">
    <property type="component" value="Unassembled WGS sequence"/>
</dbReference>
<comment type="caution">
    <text evidence="11">The sequence shown here is derived from an EMBL/GenBank/DDBJ whole genome shotgun (WGS) entry which is preliminary data.</text>
</comment>
<feature type="active site" description="Nucleophile" evidence="9">
    <location>
        <position position="65"/>
    </location>
</feature>
<evidence type="ECO:0000256" key="8">
    <source>
        <dbReference type="ARBA" id="ARBA00023242"/>
    </source>
</evidence>
<comment type="similarity">
    <text evidence="10">Belongs to the peptidase T1B family.</text>
</comment>
<evidence type="ECO:0000256" key="10">
    <source>
        <dbReference type="RuleBase" id="RU004203"/>
    </source>
</evidence>
<dbReference type="PANTHER" id="PTHR32194:SF15">
    <property type="entry name" value="PROTEASOME SUBUNIT BETA"/>
    <property type="match status" value="1"/>
</dbReference>
<dbReference type="FunFam" id="3.60.20.10:FF:000051">
    <property type="entry name" value="Proteasome subunit beta"/>
    <property type="match status" value="1"/>
</dbReference>
<protein>
    <recommendedName>
        <fullName evidence="10">Proteasome subunit beta</fullName>
    </recommendedName>
</protein>
<evidence type="ECO:0000256" key="3">
    <source>
        <dbReference type="ARBA" id="ARBA00022670"/>
    </source>
</evidence>
<organism evidence="11 12">
    <name type="scientific">Calicophoron daubneyi</name>
    <name type="common">Rumen fluke</name>
    <name type="synonym">Paramphistomum daubneyi</name>
    <dbReference type="NCBI Taxonomy" id="300641"/>
    <lineage>
        <taxon>Eukaryota</taxon>
        <taxon>Metazoa</taxon>
        <taxon>Spiralia</taxon>
        <taxon>Lophotrochozoa</taxon>
        <taxon>Platyhelminthes</taxon>
        <taxon>Trematoda</taxon>
        <taxon>Digenea</taxon>
        <taxon>Plagiorchiida</taxon>
        <taxon>Pronocephalata</taxon>
        <taxon>Paramphistomoidea</taxon>
        <taxon>Paramphistomidae</taxon>
        <taxon>Calicophoron</taxon>
    </lineage>
</organism>
<accession>A0AAV2T5J1</accession>
<comment type="subunit">
    <text evidence="10">Component of the proteasome complex.</text>
</comment>
<dbReference type="GO" id="GO:0051603">
    <property type="term" value="P:proteolysis involved in protein catabolic process"/>
    <property type="evidence" value="ECO:0007669"/>
    <property type="project" value="InterPro"/>
</dbReference>
<dbReference type="CDD" id="cd03761">
    <property type="entry name" value="proteasome_beta_type_5"/>
    <property type="match status" value="1"/>
</dbReference>
<evidence type="ECO:0000256" key="2">
    <source>
        <dbReference type="ARBA" id="ARBA00022490"/>
    </source>
</evidence>
<dbReference type="InterPro" id="IPR001353">
    <property type="entry name" value="Proteasome_sua/b"/>
</dbReference>
<evidence type="ECO:0000256" key="1">
    <source>
        <dbReference type="ARBA" id="ARBA00001198"/>
    </source>
</evidence>
<keyword evidence="4" id="KW-0888">Threonine protease</keyword>
<dbReference type="PROSITE" id="PS51476">
    <property type="entry name" value="PROTEASOME_BETA_2"/>
    <property type="match status" value="1"/>
</dbReference>
<evidence type="ECO:0000256" key="4">
    <source>
        <dbReference type="ARBA" id="ARBA00022698"/>
    </source>
</evidence>
<evidence type="ECO:0000256" key="5">
    <source>
        <dbReference type="ARBA" id="ARBA00022801"/>
    </source>
</evidence>
<dbReference type="PRINTS" id="PR00141">
    <property type="entry name" value="PROTEASOME"/>
</dbReference>
<keyword evidence="3" id="KW-0645">Protease</keyword>
<keyword evidence="5" id="KW-0378">Hydrolase</keyword>
<dbReference type="InterPro" id="IPR000243">
    <property type="entry name" value="Pept_T1A_subB"/>
</dbReference>
<name>A0AAV2T5J1_CALDB</name>
<dbReference type="GO" id="GO:0004298">
    <property type="term" value="F:threonine-type endopeptidase activity"/>
    <property type="evidence" value="ECO:0007669"/>
    <property type="project" value="UniProtKB-KW"/>
</dbReference>
<sequence>MALASLTGFGVNSTPLESVDECLSQPIKHLDETKLYWSRRLKDSVKPIPHGIRSGDVTMHFEHGTTTLAFKYAGGAIVASDSRASAGSYLASPTTEKILPISKYMLGTMAGGAADCLFWERVLAKQCRLFELRNKERMSVAAASKLLANMIYEYKGMGLSMGTMIVGWDKKGIRIYYVDDEGERMMGDMFSVGSGSMYAYGVLDTHYKYGMKDEEAYELARRAIFHAAHRDAASGGFVNLYHVNENGWKAIGKYDIGELYYKYKKS</sequence>